<evidence type="ECO:0000313" key="5">
    <source>
        <dbReference type="Proteomes" id="UP000244932"/>
    </source>
</evidence>
<dbReference type="Pfam" id="PF02567">
    <property type="entry name" value="PhzC-PhzF"/>
    <property type="match status" value="1"/>
</dbReference>
<sequence>MKIEEYAAFSTGEAGGNPAGVVIGESHPPEAEMREIAARLGHSETAFAEGAGKDWHVRYFAPDSEVPFCGHATIALGAALAGKYGSATYALRTAAGAISVEASTQGGIRATLTSAPTRQEVASDALVSKAAALFGWSKEDFTRPPVIAEAGARHLVLGLPSRATLAEMSYQFEAGQALMRDHGLVTILLMYEAPDGVVHTRNTFASGGVYEDPATGAASAALGGWFRDAALRQGAFDIHQGDDMGAPSRIHVAPLPGIGSGVQVSGTVRVLR</sequence>
<dbReference type="GO" id="GO:0016853">
    <property type="term" value="F:isomerase activity"/>
    <property type="evidence" value="ECO:0007669"/>
    <property type="project" value="UniProtKB-KW"/>
</dbReference>
<name>A0A2R8AE47_9RHOB</name>
<dbReference type="SUPFAM" id="SSF54506">
    <property type="entry name" value="Diaminopimelate epimerase-like"/>
    <property type="match status" value="1"/>
</dbReference>
<dbReference type="EC" id="5.1.-.-" evidence="4"/>
<organism evidence="4 5">
    <name type="scientific">Pontivivens insulae</name>
    <dbReference type="NCBI Taxonomy" id="1639689"/>
    <lineage>
        <taxon>Bacteria</taxon>
        <taxon>Pseudomonadati</taxon>
        <taxon>Pseudomonadota</taxon>
        <taxon>Alphaproteobacteria</taxon>
        <taxon>Rhodobacterales</taxon>
        <taxon>Paracoccaceae</taxon>
        <taxon>Pontivivens</taxon>
    </lineage>
</organism>
<dbReference type="Gene3D" id="3.10.310.10">
    <property type="entry name" value="Diaminopimelate Epimerase, Chain A, domain 1"/>
    <property type="match status" value="2"/>
</dbReference>
<dbReference type="PANTHER" id="PTHR13774">
    <property type="entry name" value="PHENAZINE BIOSYNTHESIS PROTEIN"/>
    <property type="match status" value="1"/>
</dbReference>
<dbReference type="GO" id="GO:0005737">
    <property type="term" value="C:cytoplasm"/>
    <property type="evidence" value="ECO:0007669"/>
    <property type="project" value="TreeGrafter"/>
</dbReference>
<dbReference type="PANTHER" id="PTHR13774:SF39">
    <property type="entry name" value="BIOSYNTHESIS PROTEIN, PUTATIVE-RELATED"/>
    <property type="match status" value="1"/>
</dbReference>
<protein>
    <submittedName>
        <fullName evidence="4">Putative isomerase YddE</fullName>
        <ecNumber evidence="4">5.1.-.-</ecNumber>
    </submittedName>
</protein>
<dbReference type="EMBL" id="OMKW01000003">
    <property type="protein sequence ID" value="SPF30320.1"/>
    <property type="molecule type" value="Genomic_DNA"/>
</dbReference>
<accession>A0A2R8AE47</accession>
<evidence type="ECO:0000313" key="4">
    <source>
        <dbReference type="EMBL" id="SPF30320.1"/>
    </source>
</evidence>
<feature type="active site" evidence="3">
    <location>
        <position position="44"/>
    </location>
</feature>
<dbReference type="Proteomes" id="UP000244932">
    <property type="component" value="Unassembled WGS sequence"/>
</dbReference>
<evidence type="ECO:0000256" key="3">
    <source>
        <dbReference type="PIRSR" id="PIRSR016184-1"/>
    </source>
</evidence>
<dbReference type="InterPro" id="IPR003719">
    <property type="entry name" value="Phenazine_PhzF-like"/>
</dbReference>
<evidence type="ECO:0000256" key="1">
    <source>
        <dbReference type="ARBA" id="ARBA00008270"/>
    </source>
</evidence>
<keyword evidence="2 4" id="KW-0413">Isomerase</keyword>
<dbReference type="NCBIfam" id="TIGR00654">
    <property type="entry name" value="PhzF_family"/>
    <property type="match status" value="1"/>
</dbReference>
<reference evidence="4 5" key="1">
    <citation type="submission" date="2018-03" db="EMBL/GenBank/DDBJ databases">
        <authorList>
            <person name="Keele B.F."/>
        </authorList>
    </citation>
    <scope>NUCLEOTIDE SEQUENCE [LARGE SCALE GENOMIC DNA]</scope>
    <source>
        <strain evidence="4 5">CeCT 8812</strain>
    </source>
</reference>
<dbReference type="RefSeq" id="WP_108783017.1">
    <property type="nucleotide sequence ID" value="NZ_OMKW01000003.1"/>
</dbReference>
<gene>
    <name evidence="4" type="primary">yddE_2</name>
    <name evidence="4" type="ORF">POI8812_02656</name>
</gene>
<dbReference type="OrthoDB" id="9788221at2"/>
<proteinExistence type="inferred from homology"/>
<keyword evidence="5" id="KW-1185">Reference proteome</keyword>
<dbReference type="AlphaFoldDB" id="A0A2R8AE47"/>
<evidence type="ECO:0000256" key="2">
    <source>
        <dbReference type="ARBA" id="ARBA00023235"/>
    </source>
</evidence>
<comment type="similarity">
    <text evidence="1">Belongs to the PhzF family.</text>
</comment>
<dbReference type="PIRSF" id="PIRSF016184">
    <property type="entry name" value="PhzC_PhzF"/>
    <property type="match status" value="1"/>
</dbReference>